<dbReference type="OrthoDB" id="5296916at2"/>
<protein>
    <recommendedName>
        <fullName evidence="4">Replication restart protein PriB</fullName>
    </recommendedName>
</protein>
<dbReference type="GO" id="GO:1990077">
    <property type="term" value="C:primosome complex"/>
    <property type="evidence" value="ECO:0007669"/>
    <property type="project" value="UniProtKB-UniRule"/>
</dbReference>
<dbReference type="SUPFAM" id="SSF50249">
    <property type="entry name" value="Nucleic acid-binding proteins"/>
    <property type="match status" value="1"/>
</dbReference>
<accession>A0A853H977</accession>
<dbReference type="InterPro" id="IPR000424">
    <property type="entry name" value="Primosome_PriB/ssb"/>
</dbReference>
<dbReference type="Pfam" id="PF22657">
    <property type="entry name" value="SSB_1"/>
    <property type="match status" value="1"/>
</dbReference>
<evidence type="ECO:0000256" key="2">
    <source>
        <dbReference type="ARBA" id="ARBA00022705"/>
    </source>
</evidence>
<proteinExistence type="inferred from homology"/>
<dbReference type="NCBIfam" id="TIGR04418">
    <property type="entry name" value="PriB_gamma"/>
    <property type="match status" value="1"/>
</dbReference>
<name>A0A853H977_9BURK</name>
<dbReference type="EMBL" id="JACCEV010000003">
    <property type="protein sequence ID" value="NYT86594.1"/>
    <property type="molecule type" value="Genomic_DNA"/>
</dbReference>
<gene>
    <name evidence="4 5" type="primary">priB</name>
    <name evidence="5" type="ORF">H0A62_13360</name>
</gene>
<dbReference type="PROSITE" id="PS50935">
    <property type="entry name" value="SSB"/>
    <property type="match status" value="1"/>
</dbReference>
<evidence type="ECO:0000313" key="6">
    <source>
        <dbReference type="Proteomes" id="UP000554144"/>
    </source>
</evidence>
<keyword evidence="1 4" id="KW-0639">Primosome</keyword>
<evidence type="ECO:0000256" key="4">
    <source>
        <dbReference type="HAMAP-Rule" id="MF_00720"/>
    </source>
</evidence>
<evidence type="ECO:0000256" key="3">
    <source>
        <dbReference type="ARBA" id="ARBA00023125"/>
    </source>
</evidence>
<dbReference type="HAMAP" id="MF_00720">
    <property type="entry name" value="PriB"/>
    <property type="match status" value="1"/>
</dbReference>
<keyword evidence="3 4" id="KW-0238">DNA-binding</keyword>
<comment type="similarity">
    <text evidence="4">Belongs to the PriB family.</text>
</comment>
<keyword evidence="6" id="KW-1185">Reference proteome</keyword>
<dbReference type="GO" id="GO:0006269">
    <property type="term" value="P:DNA replication, synthesis of primer"/>
    <property type="evidence" value="ECO:0007669"/>
    <property type="project" value="UniProtKB-KW"/>
</dbReference>
<dbReference type="InterPro" id="IPR023646">
    <property type="entry name" value="Prisomal_replication_PriB"/>
</dbReference>
<dbReference type="Proteomes" id="UP000554144">
    <property type="component" value="Unassembled WGS sequence"/>
</dbReference>
<dbReference type="PIRSF" id="PIRSF003135">
    <property type="entry name" value="Primosomal_n"/>
    <property type="match status" value="1"/>
</dbReference>
<comment type="subunit">
    <text evidence="4">Homodimer. Interacts with PriA and DnaT. Component of the replication restart primosome. Primosome assembly occurs via a 'hand-off' mechanism. PriA binds to replication forks, subsequently PriB then DnaT bind; DnaT then displaces ssDNA to generate the helicase loading substrate.</text>
</comment>
<evidence type="ECO:0000256" key="1">
    <source>
        <dbReference type="ARBA" id="ARBA00022515"/>
    </source>
</evidence>
<dbReference type="AlphaFoldDB" id="A0A853H977"/>
<comment type="function">
    <text evidence="4">Involved in the restart of stalled replication forks, which reloads the replicative helicase on sites other than the origin of replication; the PriA-PriB pathway is the major replication restart pathway. During primosome assembly it facilitates complex formation between PriA and DnaT on DNA; stabilizes PriA on DNA. Stimulates the DNA unwinding activity of PriA helicase.</text>
</comment>
<keyword evidence="2 4" id="KW-0235">DNA replication</keyword>
<dbReference type="GO" id="GO:0003697">
    <property type="term" value="F:single-stranded DNA binding"/>
    <property type="evidence" value="ECO:0007669"/>
    <property type="project" value="UniProtKB-UniRule"/>
</dbReference>
<evidence type="ECO:0000313" key="5">
    <source>
        <dbReference type="EMBL" id="NYT86594.1"/>
    </source>
</evidence>
<dbReference type="RefSeq" id="WP_130040109.1">
    <property type="nucleotide sequence ID" value="NZ_JACCEV010000003.1"/>
</dbReference>
<organism evidence="5 6">
    <name type="scientific">Pollutimonas harenae</name>
    <dbReference type="NCBI Taxonomy" id="657015"/>
    <lineage>
        <taxon>Bacteria</taxon>
        <taxon>Pseudomonadati</taxon>
        <taxon>Pseudomonadota</taxon>
        <taxon>Betaproteobacteria</taxon>
        <taxon>Burkholderiales</taxon>
        <taxon>Alcaligenaceae</taxon>
        <taxon>Pollutimonas</taxon>
    </lineage>
</organism>
<dbReference type="InterPro" id="IPR012340">
    <property type="entry name" value="NA-bd_OB-fold"/>
</dbReference>
<sequence>MNQFVLTAIATEVQPLRYTPAGLPAVEITLNHESEVQEAGVMRRIELVLSSVALGDIALLLADTPLGASLSIKGFIAPARKGSSKLVLHIQQADRIFAGGASAVV</sequence>
<comment type="caution">
    <text evidence="5">The sequence shown here is derived from an EMBL/GenBank/DDBJ whole genome shotgun (WGS) entry which is preliminary data.</text>
</comment>
<dbReference type="Gene3D" id="2.40.50.140">
    <property type="entry name" value="Nucleic acid-binding proteins"/>
    <property type="match status" value="1"/>
</dbReference>
<reference evidence="5 6" key="1">
    <citation type="submission" date="2020-07" db="EMBL/GenBank/DDBJ databases">
        <title>Taxonomic revisions and descriptions of new bacterial species based on genomic comparisons in the high-G+C-content subgroup of the family Alcaligenaceae.</title>
        <authorList>
            <person name="Szabo A."/>
            <person name="Felfoldi T."/>
        </authorList>
    </citation>
    <scope>NUCLEOTIDE SEQUENCE [LARGE SCALE GENOMIC DNA]</scope>
    <source>
        <strain evidence="5 6">DSM 25667</strain>
    </source>
</reference>